<dbReference type="PROSITE" id="PS00093">
    <property type="entry name" value="N4_MTASE"/>
    <property type="match status" value="1"/>
</dbReference>
<organism evidence="10 11">
    <name type="scientific">Pontibacter ruber</name>
    <dbReference type="NCBI Taxonomy" id="1343895"/>
    <lineage>
        <taxon>Bacteria</taxon>
        <taxon>Pseudomonadati</taxon>
        <taxon>Bacteroidota</taxon>
        <taxon>Cytophagia</taxon>
        <taxon>Cytophagales</taxon>
        <taxon>Hymenobacteraceae</taxon>
        <taxon>Pontibacter</taxon>
    </lineage>
</organism>
<evidence type="ECO:0000313" key="11">
    <source>
        <dbReference type="Proteomes" id="UP001597374"/>
    </source>
</evidence>
<dbReference type="InterPro" id="IPR017985">
    <property type="entry name" value="MeTrfase_CN4_CS"/>
</dbReference>
<evidence type="ECO:0000313" key="10">
    <source>
        <dbReference type="EMBL" id="MFD2246658.1"/>
    </source>
</evidence>
<dbReference type="GO" id="GO:0008168">
    <property type="term" value="F:methyltransferase activity"/>
    <property type="evidence" value="ECO:0007669"/>
    <property type="project" value="UniProtKB-KW"/>
</dbReference>
<dbReference type="GO" id="GO:0032259">
    <property type="term" value="P:methylation"/>
    <property type="evidence" value="ECO:0007669"/>
    <property type="project" value="UniProtKB-KW"/>
</dbReference>
<evidence type="ECO:0000256" key="5">
    <source>
        <dbReference type="ARBA" id="ARBA00022691"/>
    </source>
</evidence>
<evidence type="ECO:0000256" key="2">
    <source>
        <dbReference type="ARBA" id="ARBA00012185"/>
    </source>
</evidence>
<dbReference type="InterPro" id="IPR029063">
    <property type="entry name" value="SAM-dependent_MTases_sf"/>
</dbReference>
<dbReference type="Gene3D" id="3.40.50.150">
    <property type="entry name" value="Vaccinia Virus protein VP39"/>
    <property type="match status" value="2"/>
</dbReference>
<sequence length="384" mass="43531">MDLFSEVKDLVQGYEALRNINWNFQESVSDKIHSIHPYPAKFISDIPRAVLQTLPIPKDTIVLDPFCGSGVTLVEAQRAGFESVGVDLNPIACLLSRVKVNKLDKGFLQSAKEVISRCLAHEGVVAVPLIPNLNHWFRGDVQEAITIIIKEIDRLENQNIQDALRFCLSSIIVKVSNQESDTRYAAIEKAYGKSDVFDLFDKAVKKLAKAKKGLNPLAKSSVLNKNSLTLNTNDFGKKVGLVITSPPYPNAYEYWLYHKYRMWWLGYDPIDVKEQEIGARAHYFKKNHQTEHDFIRQMNQLFASLQENMIEGGYAVFVIGRSKIHGRIIENHKIVKEAGENNGFDEVLTTTRVIKASRKSFNLSHARIKEEYIVVLKKRGSNGE</sequence>
<evidence type="ECO:0000256" key="3">
    <source>
        <dbReference type="ARBA" id="ARBA00022603"/>
    </source>
</evidence>
<keyword evidence="5" id="KW-0949">S-adenosyl-L-methionine</keyword>
<evidence type="ECO:0000256" key="8">
    <source>
        <dbReference type="ARBA" id="ARBA00049120"/>
    </source>
</evidence>
<keyword evidence="7" id="KW-0238">DNA-binding</keyword>
<evidence type="ECO:0000256" key="4">
    <source>
        <dbReference type="ARBA" id="ARBA00022679"/>
    </source>
</evidence>
<dbReference type="RefSeq" id="WP_250428438.1">
    <property type="nucleotide sequence ID" value="NZ_JALPRR010000001.1"/>
</dbReference>
<evidence type="ECO:0000256" key="7">
    <source>
        <dbReference type="ARBA" id="ARBA00023125"/>
    </source>
</evidence>
<dbReference type="EC" id="2.1.1.113" evidence="2"/>
<dbReference type="CDD" id="cd02440">
    <property type="entry name" value="AdoMet_MTases"/>
    <property type="match status" value="1"/>
</dbReference>
<keyword evidence="11" id="KW-1185">Reference proteome</keyword>
<keyword evidence="4" id="KW-0808">Transferase</keyword>
<keyword evidence="6" id="KW-0680">Restriction system</keyword>
<evidence type="ECO:0000256" key="6">
    <source>
        <dbReference type="ARBA" id="ARBA00022747"/>
    </source>
</evidence>
<feature type="domain" description="DNA methylase N-4/N-6" evidence="9">
    <location>
        <begin position="22"/>
        <end position="92"/>
    </location>
</feature>
<evidence type="ECO:0000256" key="1">
    <source>
        <dbReference type="ARBA" id="ARBA00010203"/>
    </source>
</evidence>
<comment type="catalytic activity">
    <reaction evidence="8">
        <text>a 2'-deoxycytidine in DNA + S-adenosyl-L-methionine = an N(4)-methyl-2'-deoxycytidine in DNA + S-adenosyl-L-homocysteine + H(+)</text>
        <dbReference type="Rhea" id="RHEA:16857"/>
        <dbReference type="Rhea" id="RHEA-COMP:11369"/>
        <dbReference type="Rhea" id="RHEA-COMP:13674"/>
        <dbReference type="ChEBI" id="CHEBI:15378"/>
        <dbReference type="ChEBI" id="CHEBI:57856"/>
        <dbReference type="ChEBI" id="CHEBI:59789"/>
        <dbReference type="ChEBI" id="CHEBI:85452"/>
        <dbReference type="ChEBI" id="CHEBI:137933"/>
        <dbReference type="EC" id="2.1.1.113"/>
    </reaction>
</comment>
<dbReference type="InterPro" id="IPR002941">
    <property type="entry name" value="DNA_methylase_N4/N6"/>
</dbReference>
<reference evidence="11" key="1">
    <citation type="journal article" date="2019" name="Int. J. Syst. Evol. Microbiol.">
        <title>The Global Catalogue of Microorganisms (GCM) 10K type strain sequencing project: providing services to taxonomists for standard genome sequencing and annotation.</title>
        <authorList>
            <consortium name="The Broad Institute Genomics Platform"/>
            <consortium name="The Broad Institute Genome Sequencing Center for Infectious Disease"/>
            <person name="Wu L."/>
            <person name="Ma J."/>
        </authorList>
    </citation>
    <scope>NUCLEOTIDE SEQUENCE [LARGE SCALE GENOMIC DNA]</scope>
    <source>
        <strain evidence="11">CGMCC 4.1782</strain>
    </source>
</reference>
<dbReference type="Proteomes" id="UP001597374">
    <property type="component" value="Unassembled WGS sequence"/>
</dbReference>
<dbReference type="Pfam" id="PF01555">
    <property type="entry name" value="N6_N4_Mtase"/>
    <property type="match status" value="1"/>
</dbReference>
<name>A0ABW5CXX6_9BACT</name>
<proteinExistence type="inferred from homology"/>
<evidence type="ECO:0000259" key="9">
    <source>
        <dbReference type="Pfam" id="PF01555"/>
    </source>
</evidence>
<comment type="similarity">
    <text evidence="1">Belongs to the N(4)/N(6)-methyltransferase family. N(4) subfamily.</text>
</comment>
<keyword evidence="3 10" id="KW-0489">Methyltransferase</keyword>
<gene>
    <name evidence="10" type="ORF">ACFSKP_10365</name>
</gene>
<protein>
    <recommendedName>
        <fullName evidence="2">site-specific DNA-methyltransferase (cytosine-N(4)-specific)</fullName>
        <ecNumber evidence="2">2.1.1.113</ecNumber>
    </recommendedName>
</protein>
<dbReference type="EMBL" id="JBHUIM010000001">
    <property type="protein sequence ID" value="MFD2246658.1"/>
    <property type="molecule type" value="Genomic_DNA"/>
</dbReference>
<accession>A0ABW5CXX6</accession>
<comment type="caution">
    <text evidence="10">The sequence shown here is derived from an EMBL/GenBank/DDBJ whole genome shotgun (WGS) entry which is preliminary data.</text>
</comment>
<dbReference type="SUPFAM" id="SSF53335">
    <property type="entry name" value="S-adenosyl-L-methionine-dependent methyltransferases"/>
    <property type="match status" value="1"/>
</dbReference>